<accession>A0ABU0G0J4</accession>
<protein>
    <submittedName>
        <fullName evidence="6">PAS domain S-box-containing protein</fullName>
    </submittedName>
</protein>
<dbReference type="CDD" id="cd00009">
    <property type="entry name" value="AAA"/>
    <property type="match status" value="1"/>
</dbReference>
<dbReference type="NCBIfam" id="TIGR00229">
    <property type="entry name" value="sensory_box"/>
    <property type="match status" value="1"/>
</dbReference>
<dbReference type="SMART" id="SM00091">
    <property type="entry name" value="PAS"/>
    <property type="match status" value="2"/>
</dbReference>
<keyword evidence="2" id="KW-0067">ATP-binding</keyword>
<dbReference type="PROSITE" id="PS50113">
    <property type="entry name" value="PAC"/>
    <property type="match status" value="1"/>
</dbReference>
<feature type="domain" description="PAC" evidence="5">
    <location>
        <begin position="179"/>
        <end position="231"/>
    </location>
</feature>
<dbReference type="Gene3D" id="3.30.450.20">
    <property type="entry name" value="PAS domain"/>
    <property type="match status" value="2"/>
</dbReference>
<dbReference type="Pfam" id="PF13426">
    <property type="entry name" value="PAS_9"/>
    <property type="match status" value="1"/>
</dbReference>
<dbReference type="Proteomes" id="UP001242313">
    <property type="component" value="Unassembled WGS sequence"/>
</dbReference>
<organism evidence="6 7">
    <name type="scientific">Mesobacillus stamsii</name>
    <dbReference type="NCBI Taxonomy" id="225347"/>
    <lineage>
        <taxon>Bacteria</taxon>
        <taxon>Bacillati</taxon>
        <taxon>Bacillota</taxon>
        <taxon>Bacilli</taxon>
        <taxon>Bacillales</taxon>
        <taxon>Bacillaceae</taxon>
        <taxon>Mesobacillus</taxon>
    </lineage>
</organism>
<feature type="domain" description="PAS" evidence="4">
    <location>
        <begin position="112"/>
        <end position="157"/>
    </location>
</feature>
<dbReference type="Pfam" id="PF25601">
    <property type="entry name" value="AAA_lid_14"/>
    <property type="match status" value="1"/>
</dbReference>
<proteinExistence type="predicted"/>
<name>A0ABU0G0J4_9BACI</name>
<evidence type="ECO:0000256" key="1">
    <source>
        <dbReference type="ARBA" id="ARBA00022741"/>
    </source>
</evidence>
<evidence type="ECO:0000259" key="5">
    <source>
        <dbReference type="PROSITE" id="PS50113"/>
    </source>
</evidence>
<dbReference type="SUPFAM" id="SSF55785">
    <property type="entry name" value="PYP-like sensor domain (PAS domain)"/>
    <property type="match status" value="1"/>
</dbReference>
<dbReference type="PANTHER" id="PTHR32071:SF57">
    <property type="entry name" value="C4-DICARBOXYLATE TRANSPORT TRANSCRIPTIONAL REGULATORY PROTEIN DCTD"/>
    <property type="match status" value="1"/>
</dbReference>
<dbReference type="PROSITE" id="PS50045">
    <property type="entry name" value="SIGMA54_INTERACT_4"/>
    <property type="match status" value="1"/>
</dbReference>
<evidence type="ECO:0000259" key="4">
    <source>
        <dbReference type="PROSITE" id="PS50112"/>
    </source>
</evidence>
<keyword evidence="1" id="KW-0547">Nucleotide-binding</keyword>
<dbReference type="InterPro" id="IPR002078">
    <property type="entry name" value="Sigma_54_int"/>
</dbReference>
<dbReference type="SMART" id="SM00382">
    <property type="entry name" value="AAA"/>
    <property type="match status" value="1"/>
</dbReference>
<dbReference type="EMBL" id="JAUSUN010000045">
    <property type="protein sequence ID" value="MDQ0415708.1"/>
    <property type="molecule type" value="Genomic_DNA"/>
</dbReference>
<gene>
    <name evidence="6" type="ORF">J2S25_003935</name>
</gene>
<dbReference type="InterPro" id="IPR025943">
    <property type="entry name" value="Sigma_54_int_dom_ATP-bd_2"/>
</dbReference>
<sequence length="566" mass="64463">MINTDLITTYPVGIIQVNIQGEILLMNDTCKEILKFYGKETLDCTIHNFLPSSSIIKVIKENKKEISIFENDKQRYYLYEMPLMTGQSGLILFIPDNDFEKMINQNRKVMALKQELEAIMNLSGELVTITDGTGKVIRVNATCEQIMGVKEQDFVGKEAGSLEINGVINLSSTTQVIKQKRPVTVSQTTKSGRRLLVRGFPIFDEEGHLSKVVNISKDVTEEANLKKNLEETRKILSHFQDEFYNLQKRENHIVVKSKAMEEIYSLISRVAESDATVLLLGKTGVGKEVMARHIHQVSQRKKKPFIKINCGALPESLIESELFGYSKGTFTGANKEGKEGLLLAAHNGTLFLDEIGELPLNLQSKLLQVLQEKEFTPLGQTKPIKINIRFIAATNRNLEDMIKQGQFRADLYYRLYVIPVTIPSLNERKEDIPFLVKHFLEIYNEKYHQTKKIDNEGLQCFMDYEWEGNVRELQNTIERLVVTVPGNQISKRDLPPKMANNPHTSGDFQEEISLKEALASYEKSILEKTLEKSSTLKEVSNKLSVDISTISRKCKKYKIDIAKMQM</sequence>
<dbReference type="Gene3D" id="1.10.10.60">
    <property type="entry name" value="Homeodomain-like"/>
    <property type="match status" value="1"/>
</dbReference>
<evidence type="ECO:0000313" key="6">
    <source>
        <dbReference type="EMBL" id="MDQ0415708.1"/>
    </source>
</evidence>
<dbReference type="Pfam" id="PF00158">
    <property type="entry name" value="Sigma54_activat"/>
    <property type="match status" value="1"/>
</dbReference>
<dbReference type="PANTHER" id="PTHR32071">
    <property type="entry name" value="TRANSCRIPTIONAL REGULATORY PROTEIN"/>
    <property type="match status" value="1"/>
</dbReference>
<feature type="domain" description="Sigma-54 factor interaction" evidence="3">
    <location>
        <begin position="253"/>
        <end position="482"/>
    </location>
</feature>
<dbReference type="SUPFAM" id="SSF46689">
    <property type="entry name" value="Homeodomain-like"/>
    <property type="match status" value="1"/>
</dbReference>
<dbReference type="InterPro" id="IPR027417">
    <property type="entry name" value="P-loop_NTPase"/>
</dbReference>
<evidence type="ECO:0000313" key="7">
    <source>
        <dbReference type="Proteomes" id="UP001242313"/>
    </source>
</evidence>
<dbReference type="InterPro" id="IPR009057">
    <property type="entry name" value="Homeodomain-like_sf"/>
</dbReference>
<dbReference type="RefSeq" id="WP_307192653.1">
    <property type="nucleotide sequence ID" value="NZ_JAUSUN010000045.1"/>
</dbReference>
<dbReference type="InterPro" id="IPR035965">
    <property type="entry name" value="PAS-like_dom_sf"/>
</dbReference>
<dbReference type="InterPro" id="IPR003593">
    <property type="entry name" value="AAA+_ATPase"/>
</dbReference>
<reference evidence="6 7" key="1">
    <citation type="submission" date="2023-07" db="EMBL/GenBank/DDBJ databases">
        <title>Genomic Encyclopedia of Type Strains, Phase IV (KMG-IV): sequencing the most valuable type-strain genomes for metagenomic binning, comparative biology and taxonomic classification.</title>
        <authorList>
            <person name="Goeker M."/>
        </authorList>
    </citation>
    <scope>NUCLEOTIDE SEQUENCE [LARGE SCALE GENOMIC DNA]</scope>
    <source>
        <strain evidence="6 7">DSM 19598</strain>
    </source>
</reference>
<dbReference type="InterPro" id="IPR058031">
    <property type="entry name" value="AAA_lid_NorR"/>
</dbReference>
<dbReference type="InterPro" id="IPR000014">
    <property type="entry name" value="PAS"/>
</dbReference>
<dbReference type="PROSITE" id="PS50112">
    <property type="entry name" value="PAS"/>
    <property type="match status" value="1"/>
</dbReference>
<evidence type="ECO:0000256" key="2">
    <source>
        <dbReference type="ARBA" id="ARBA00022840"/>
    </source>
</evidence>
<dbReference type="PROSITE" id="PS00676">
    <property type="entry name" value="SIGMA54_INTERACT_2"/>
    <property type="match status" value="1"/>
</dbReference>
<evidence type="ECO:0000259" key="3">
    <source>
        <dbReference type="PROSITE" id="PS50045"/>
    </source>
</evidence>
<dbReference type="Gene3D" id="1.10.8.60">
    <property type="match status" value="1"/>
</dbReference>
<dbReference type="SUPFAM" id="SSF52540">
    <property type="entry name" value="P-loop containing nucleoside triphosphate hydrolases"/>
    <property type="match status" value="1"/>
</dbReference>
<dbReference type="InterPro" id="IPR000700">
    <property type="entry name" value="PAS-assoc_C"/>
</dbReference>
<comment type="caution">
    <text evidence="6">The sequence shown here is derived from an EMBL/GenBank/DDBJ whole genome shotgun (WGS) entry which is preliminary data.</text>
</comment>
<dbReference type="CDD" id="cd00130">
    <property type="entry name" value="PAS"/>
    <property type="match status" value="1"/>
</dbReference>
<keyword evidence="7" id="KW-1185">Reference proteome</keyword>
<dbReference type="Gene3D" id="3.40.50.300">
    <property type="entry name" value="P-loop containing nucleotide triphosphate hydrolases"/>
    <property type="match status" value="1"/>
</dbReference>